<feature type="region of interest" description="Disordered" evidence="1">
    <location>
        <begin position="1"/>
        <end position="46"/>
    </location>
</feature>
<feature type="compositionally biased region" description="Polar residues" evidence="1">
    <location>
        <begin position="1"/>
        <end position="10"/>
    </location>
</feature>
<evidence type="ECO:0008006" key="5">
    <source>
        <dbReference type="Google" id="ProtNLM"/>
    </source>
</evidence>
<dbReference type="Proteomes" id="UP001552299">
    <property type="component" value="Unassembled WGS sequence"/>
</dbReference>
<dbReference type="AlphaFoldDB" id="A0ABD0UGG0"/>
<proteinExistence type="predicted"/>
<gene>
    <name evidence="3" type="ORF">M5K25_020251</name>
</gene>
<evidence type="ECO:0000313" key="3">
    <source>
        <dbReference type="EMBL" id="KAL0909387.1"/>
    </source>
</evidence>
<keyword evidence="2" id="KW-1133">Transmembrane helix</keyword>
<comment type="caution">
    <text evidence="3">The sequence shown here is derived from an EMBL/GenBank/DDBJ whole genome shotgun (WGS) entry which is preliminary data.</text>
</comment>
<dbReference type="PANTHER" id="PTHR31032">
    <property type="entry name" value="PGR5-LIKE PROTEIN 1B, CHLOROPLASTIC"/>
    <property type="match status" value="1"/>
</dbReference>
<sequence length="361" mass="40160">MQTKQLQSFRRPTRGWREIRGSKRKENGAKHRQPQSRARRRPIDLSSSACGGHYLGQGKRYVHSTRTLPMRHYSLAQASSSSFAGGGAAAVLRRWHARLSSARARANRSISNAIVVAAAEGPSCLFVGSIETASKEMLEALYQQARDSYYSGKPLIFDDMFDKVELKLRSYGSKSVVKYPRCSLMRQSTYADAEEDHSQVLALATVWILLLALGSSAYLIPTILTISIALEDGFSSKSFISSRNYPFDLVPMLNSALFTVLGFAIGYPIASSSVLALKDLWMKHLVALKGACPNCGEEVFAFVKAENSILFPQDTQCHVCQSRLEFRGKVERSISRPEQRWVYGRVYLCPNSTSAQARRGI</sequence>
<dbReference type="EMBL" id="JANQDX010000016">
    <property type="protein sequence ID" value="KAL0909387.1"/>
    <property type="molecule type" value="Genomic_DNA"/>
</dbReference>
<dbReference type="PANTHER" id="PTHR31032:SF2">
    <property type="entry name" value="PGR5-LIKE A PROTEIN"/>
    <property type="match status" value="1"/>
</dbReference>
<accession>A0ABD0UGG0</accession>
<keyword evidence="4" id="KW-1185">Reference proteome</keyword>
<keyword evidence="2" id="KW-0812">Transmembrane</keyword>
<evidence type="ECO:0000313" key="4">
    <source>
        <dbReference type="Proteomes" id="UP001552299"/>
    </source>
</evidence>
<feature type="transmembrane region" description="Helical" evidence="2">
    <location>
        <begin position="249"/>
        <end position="270"/>
    </location>
</feature>
<evidence type="ECO:0000256" key="1">
    <source>
        <dbReference type="SAM" id="MobiDB-lite"/>
    </source>
</evidence>
<organism evidence="3 4">
    <name type="scientific">Dendrobium thyrsiflorum</name>
    <name type="common">Pinecone-like raceme dendrobium</name>
    <name type="synonym">Orchid</name>
    <dbReference type="NCBI Taxonomy" id="117978"/>
    <lineage>
        <taxon>Eukaryota</taxon>
        <taxon>Viridiplantae</taxon>
        <taxon>Streptophyta</taxon>
        <taxon>Embryophyta</taxon>
        <taxon>Tracheophyta</taxon>
        <taxon>Spermatophyta</taxon>
        <taxon>Magnoliopsida</taxon>
        <taxon>Liliopsida</taxon>
        <taxon>Asparagales</taxon>
        <taxon>Orchidaceae</taxon>
        <taxon>Epidendroideae</taxon>
        <taxon>Malaxideae</taxon>
        <taxon>Dendrobiinae</taxon>
        <taxon>Dendrobium</taxon>
    </lineage>
</organism>
<name>A0ABD0UGG0_DENTH</name>
<dbReference type="InterPro" id="IPR039987">
    <property type="entry name" value="PGRL1"/>
</dbReference>
<protein>
    <recommendedName>
        <fullName evidence="5">PGR5-like protein 1A, chloroplastic</fullName>
    </recommendedName>
</protein>
<feature type="compositionally biased region" description="Basic residues" evidence="1">
    <location>
        <begin position="30"/>
        <end position="40"/>
    </location>
</feature>
<feature type="transmembrane region" description="Helical" evidence="2">
    <location>
        <begin position="200"/>
        <end position="229"/>
    </location>
</feature>
<keyword evidence="2" id="KW-0472">Membrane</keyword>
<reference evidence="3 4" key="1">
    <citation type="journal article" date="2024" name="Plant Biotechnol. J.">
        <title>Dendrobium thyrsiflorum genome and its molecular insights into genes involved in important horticultural traits.</title>
        <authorList>
            <person name="Chen B."/>
            <person name="Wang J.Y."/>
            <person name="Zheng P.J."/>
            <person name="Li K.L."/>
            <person name="Liang Y.M."/>
            <person name="Chen X.F."/>
            <person name="Zhang C."/>
            <person name="Zhao X."/>
            <person name="He X."/>
            <person name="Zhang G.Q."/>
            <person name="Liu Z.J."/>
            <person name="Xu Q."/>
        </authorList>
    </citation>
    <scope>NUCLEOTIDE SEQUENCE [LARGE SCALE GENOMIC DNA]</scope>
    <source>
        <strain evidence="3">GZMU011</strain>
    </source>
</reference>
<evidence type="ECO:0000256" key="2">
    <source>
        <dbReference type="SAM" id="Phobius"/>
    </source>
</evidence>
<feature type="compositionally biased region" description="Basic and acidic residues" evidence="1">
    <location>
        <begin position="15"/>
        <end position="29"/>
    </location>
</feature>